<evidence type="ECO:0000313" key="4">
    <source>
        <dbReference type="Proteomes" id="UP000054561"/>
    </source>
</evidence>
<evidence type="ECO:0000313" key="3">
    <source>
        <dbReference type="EMBL" id="KJP90160.1"/>
    </source>
</evidence>
<dbReference type="VEuPathDB" id="PlasmoDB:AK88_00008"/>
<evidence type="ECO:0000259" key="2">
    <source>
        <dbReference type="Pfam" id="PF04083"/>
    </source>
</evidence>
<dbReference type="EMBL" id="KQ001645">
    <property type="protein sequence ID" value="KJP90160.1"/>
    <property type="molecule type" value="Genomic_DNA"/>
</dbReference>
<organism evidence="3 4">
    <name type="scientific">Plasmodium fragile</name>
    <dbReference type="NCBI Taxonomy" id="5857"/>
    <lineage>
        <taxon>Eukaryota</taxon>
        <taxon>Sar</taxon>
        <taxon>Alveolata</taxon>
        <taxon>Apicomplexa</taxon>
        <taxon>Aconoidasida</taxon>
        <taxon>Haemosporida</taxon>
        <taxon>Plasmodiidae</taxon>
        <taxon>Plasmodium</taxon>
        <taxon>Plasmodium (Plasmodium)</taxon>
    </lineage>
</organism>
<name>A0A0D9QSX4_PLAFR</name>
<dbReference type="GeneID" id="24265322"/>
<feature type="compositionally biased region" description="Low complexity" evidence="1">
    <location>
        <begin position="57"/>
        <end position="69"/>
    </location>
</feature>
<dbReference type="Proteomes" id="UP000054561">
    <property type="component" value="Unassembled WGS sequence"/>
</dbReference>
<dbReference type="InterPro" id="IPR029058">
    <property type="entry name" value="AB_hydrolase_fold"/>
</dbReference>
<protein>
    <recommendedName>
        <fullName evidence="2">Partial AB-hydrolase lipase domain-containing protein</fullName>
    </recommendedName>
</protein>
<reference evidence="3 4" key="1">
    <citation type="submission" date="2014-03" db="EMBL/GenBank/DDBJ databases">
        <title>The Genome Sequence of Plasmodium fragile nilgiri.</title>
        <authorList>
            <consortium name="The Broad Institute Genomics Platform"/>
            <consortium name="The Broad Institute Genome Sequencing Center for Infectious Disease"/>
            <person name="Neafsey D."/>
            <person name="Duraisingh M."/>
            <person name="Young S.K."/>
            <person name="Zeng Q."/>
            <person name="Gargeya S."/>
            <person name="Abouelleil A."/>
            <person name="Alvarado L."/>
            <person name="Chapman S.B."/>
            <person name="Gainer-Dewar J."/>
            <person name="Goldberg J."/>
            <person name="Griggs A."/>
            <person name="Gujja S."/>
            <person name="Hansen M."/>
            <person name="Howarth C."/>
            <person name="Imamovic A."/>
            <person name="Larimer J."/>
            <person name="Pearson M."/>
            <person name="Poon T.W."/>
            <person name="Priest M."/>
            <person name="Roberts A."/>
            <person name="Saif S."/>
            <person name="Shea T."/>
            <person name="Sykes S."/>
            <person name="Wortman J."/>
            <person name="Nusbaum C."/>
            <person name="Birren B."/>
        </authorList>
    </citation>
    <scope>NUCLEOTIDE SEQUENCE [LARGE SCALE GENOMIC DNA]</scope>
    <source>
        <strain evidence="4">nilgiri</strain>
    </source>
</reference>
<dbReference type="OrthoDB" id="8040642at2759"/>
<dbReference type="OMA" id="NWTFEDM"/>
<accession>A0A0D9QSX4</accession>
<feature type="region of interest" description="Disordered" evidence="1">
    <location>
        <begin position="247"/>
        <end position="322"/>
    </location>
</feature>
<evidence type="ECO:0000256" key="1">
    <source>
        <dbReference type="SAM" id="MobiDB-lite"/>
    </source>
</evidence>
<dbReference type="RefSeq" id="XP_012333082.1">
    <property type="nucleotide sequence ID" value="XM_012477659.1"/>
</dbReference>
<dbReference type="InterPro" id="IPR006693">
    <property type="entry name" value="AB_hydrolase_lipase"/>
</dbReference>
<dbReference type="SUPFAM" id="SSF53474">
    <property type="entry name" value="alpha/beta-Hydrolases"/>
    <property type="match status" value="2"/>
</dbReference>
<dbReference type="Pfam" id="PF04083">
    <property type="entry name" value="Abhydro_lipase"/>
    <property type="match status" value="1"/>
</dbReference>
<proteinExistence type="predicted"/>
<feature type="compositionally biased region" description="Basic and acidic residues" evidence="1">
    <location>
        <begin position="286"/>
        <end position="302"/>
    </location>
</feature>
<feature type="domain" description="Partial AB-hydrolase lipase" evidence="2">
    <location>
        <begin position="117"/>
        <end position="170"/>
    </location>
</feature>
<keyword evidence="4" id="KW-1185">Reference proteome</keyword>
<feature type="compositionally biased region" description="Basic and acidic residues" evidence="1">
    <location>
        <begin position="259"/>
        <end position="276"/>
    </location>
</feature>
<dbReference type="Gene3D" id="3.40.50.1820">
    <property type="entry name" value="alpha/beta hydrolase"/>
    <property type="match status" value="2"/>
</dbReference>
<sequence length="633" mass="71563">MSGYTPSNVSFGQGSTWPEWNEILANYAPTNLTDRNANENHNNKNNVDDGDDECDNSSSSPPMSDTHSSANQSNNKHVAQEELMLECIPYKIGKSKKKKKNNWDTMEQLLFKLTNGKFKAQKHYVYTADGYRLNLYRIVSTNKDDNFSKKKGVFCLNHGLFESSITYTCKGYESLAFNIFANDYDVWISNNRGNAFTKFVGKNYALKKLRERYSLQDLKDIGVDVSEEMAAQGSSCATRDDEKKCITNGSTNDEDSFPEEGRKNTNLRKAERKDDNTVNNNGKNNPEGDKKSQEECNGKKDNLAYGIEDSPTPPGMLGDTSNCDSNVVSNVASNVAHVPKELENGEATKGEGEDEVEELINLNKQSEDQYDSDDDDDLIEVNEPDMENWTFDDMATKDLPAIIKYIKSKTQKEKIVYVGFSQGSIQLLISCCLNDFVNSSIARTYLLSLPIVLKKKDDMMKSVQLFVASSRWLKQIFASKEFLQKMLPETICTSLLFTAADLFTHNFFKFYTDDLDDNYKHIYFRYTPSGSTSPANVKKWCDAMNDGPISEAIDKYAYKCSFPITVVYGIKDSLVDTEGSIQYLKKIFTKNNLKIITHPEWSHIDPVLTDNGNIVLSCILEDMKREEEGKKQG</sequence>
<dbReference type="AlphaFoldDB" id="A0A0D9QSX4"/>
<dbReference type="GO" id="GO:0006629">
    <property type="term" value="P:lipid metabolic process"/>
    <property type="evidence" value="ECO:0007669"/>
    <property type="project" value="InterPro"/>
</dbReference>
<feature type="region of interest" description="Disordered" evidence="1">
    <location>
        <begin position="32"/>
        <end position="75"/>
    </location>
</feature>
<dbReference type="PANTHER" id="PTHR11005">
    <property type="entry name" value="LYSOSOMAL ACID LIPASE-RELATED"/>
    <property type="match status" value="1"/>
</dbReference>
<gene>
    <name evidence="3" type="ORF">AK88_00008</name>
</gene>